<protein>
    <submittedName>
        <fullName evidence="1">Carbon monoxide dehydrogenase subunit G</fullName>
    </submittedName>
</protein>
<reference evidence="2" key="1">
    <citation type="submission" date="2016-10" db="EMBL/GenBank/DDBJ databases">
        <authorList>
            <person name="Varghese N."/>
            <person name="Submissions S."/>
        </authorList>
    </citation>
    <scope>NUCLEOTIDE SEQUENCE [LARGE SCALE GENOMIC DNA]</scope>
    <source>
        <strain evidence="2">CGMCC 4.3525</strain>
    </source>
</reference>
<gene>
    <name evidence="1" type="ORF">SAMN05216188_110193</name>
</gene>
<evidence type="ECO:0000313" key="1">
    <source>
        <dbReference type="EMBL" id="SER34873.1"/>
    </source>
</evidence>
<dbReference type="OrthoDB" id="5185789at2"/>
<dbReference type="AlphaFoldDB" id="A0A1H9NHL3"/>
<sequence>MLHYAVSAFSAAPREAVWALLVDAESWPRWSSLGELDRERSADLDPAGRDQVGAVRAFRKGKNVSREQITELQEPALFTYEAEFLPIIHDYRARIELKPTDGGTLIHWRGQYTTSWWSRWFTQRFLQRLVQGLADDLAAHAAQQNSRT</sequence>
<keyword evidence="2" id="KW-1185">Reference proteome</keyword>
<proteinExistence type="predicted"/>
<dbReference type="Proteomes" id="UP000199352">
    <property type="component" value="Unassembled WGS sequence"/>
</dbReference>
<dbReference type="InterPro" id="IPR023393">
    <property type="entry name" value="START-like_dom_sf"/>
</dbReference>
<dbReference type="Gene3D" id="3.30.530.20">
    <property type="match status" value="1"/>
</dbReference>
<name>A0A1H9NHL3_9PSEU</name>
<accession>A0A1H9NHL3</accession>
<dbReference type="RefSeq" id="WP_089953523.1">
    <property type="nucleotide sequence ID" value="NZ_FOFR01000010.1"/>
</dbReference>
<organism evidence="1 2">
    <name type="scientific">Lentzea xinjiangensis</name>
    <dbReference type="NCBI Taxonomy" id="402600"/>
    <lineage>
        <taxon>Bacteria</taxon>
        <taxon>Bacillati</taxon>
        <taxon>Actinomycetota</taxon>
        <taxon>Actinomycetes</taxon>
        <taxon>Pseudonocardiales</taxon>
        <taxon>Pseudonocardiaceae</taxon>
        <taxon>Lentzea</taxon>
    </lineage>
</organism>
<dbReference type="EMBL" id="FOFR01000010">
    <property type="protein sequence ID" value="SER34873.1"/>
    <property type="molecule type" value="Genomic_DNA"/>
</dbReference>
<dbReference type="CDD" id="cd07821">
    <property type="entry name" value="PYR_PYL_RCAR_like"/>
    <property type="match status" value="1"/>
</dbReference>
<evidence type="ECO:0000313" key="2">
    <source>
        <dbReference type="Proteomes" id="UP000199352"/>
    </source>
</evidence>
<dbReference type="InterPro" id="IPR019587">
    <property type="entry name" value="Polyketide_cyclase/dehydratase"/>
</dbReference>
<dbReference type="Pfam" id="PF10604">
    <property type="entry name" value="Polyketide_cyc2"/>
    <property type="match status" value="1"/>
</dbReference>
<dbReference type="SUPFAM" id="SSF55961">
    <property type="entry name" value="Bet v1-like"/>
    <property type="match status" value="1"/>
</dbReference>